<sequence length="135" mass="15007">MKHTTLSQLPRLSLQKPVSKPSSPACNPADAFLFSWKQGVELSDCCYFGDGSHEGFKNASCRWDLRPNMRLILSKFDVLTERERVFLAAMVSFFNAEEGSNLLKQAGVKGLSDLGVLSHGQRDVIAGLIMHNHAW</sequence>
<comment type="caution">
    <text evidence="2">The sequence shown here is derived from an EMBL/GenBank/DDBJ whole genome shotgun (WGS) entry which is preliminary data.</text>
</comment>
<gene>
    <name evidence="2" type="ORF">OC940_05635</name>
</gene>
<dbReference type="EMBL" id="JAOSKY010000002">
    <property type="protein sequence ID" value="MCU7247277.1"/>
    <property type="molecule type" value="Genomic_DNA"/>
</dbReference>
<evidence type="ECO:0000256" key="1">
    <source>
        <dbReference type="SAM" id="MobiDB-lite"/>
    </source>
</evidence>
<dbReference type="RefSeq" id="WP_301621255.1">
    <property type="nucleotide sequence ID" value="NZ_JAOSKY010000002.1"/>
</dbReference>
<name>A0A9X3B1N3_9PSED</name>
<evidence type="ECO:0000313" key="3">
    <source>
        <dbReference type="Proteomes" id="UP001139955"/>
    </source>
</evidence>
<dbReference type="AlphaFoldDB" id="A0A9X3B1N3"/>
<accession>A0A9X3B1N3</accession>
<feature type="compositionally biased region" description="Polar residues" evidence="1">
    <location>
        <begin position="1"/>
        <end position="10"/>
    </location>
</feature>
<keyword evidence="3" id="KW-1185">Reference proteome</keyword>
<reference evidence="2" key="1">
    <citation type="submission" date="2022-09" db="EMBL/GenBank/DDBJ databases">
        <authorList>
            <person name="Cesa-Luna C."/>
            <person name="Girard L."/>
            <person name="Lood C."/>
            <person name="Hofte M."/>
            <person name="De Mot R."/>
        </authorList>
    </citation>
    <scope>NUCLEOTIDE SEQUENCE</scope>
    <source>
        <strain evidence="2">B1M3-32</strain>
    </source>
</reference>
<feature type="region of interest" description="Disordered" evidence="1">
    <location>
        <begin position="1"/>
        <end position="23"/>
    </location>
</feature>
<organism evidence="2 3">
    <name type="scientific">Pseudomonas koreensis</name>
    <dbReference type="NCBI Taxonomy" id="198620"/>
    <lineage>
        <taxon>Bacteria</taxon>
        <taxon>Pseudomonadati</taxon>
        <taxon>Pseudomonadota</taxon>
        <taxon>Gammaproteobacteria</taxon>
        <taxon>Pseudomonadales</taxon>
        <taxon>Pseudomonadaceae</taxon>
        <taxon>Pseudomonas</taxon>
    </lineage>
</organism>
<protein>
    <submittedName>
        <fullName evidence="2">Uncharacterized protein</fullName>
    </submittedName>
</protein>
<reference evidence="2" key="2">
    <citation type="journal article" date="2023" name="mSystems">
        <title>Charting the Lipopeptidome of Nonpathogenic Pseudomonas.</title>
        <authorList>
            <person name="Cesa-Luna C."/>
            <person name="Geudens N."/>
            <person name="Girard L."/>
            <person name="De Roo V."/>
            <person name="Maklad H.R."/>
            <person name="Martins J.C."/>
            <person name="Hofte M."/>
            <person name="De Mot R."/>
        </authorList>
    </citation>
    <scope>NUCLEOTIDE SEQUENCE</scope>
    <source>
        <strain evidence="2">B1M3-32</strain>
    </source>
</reference>
<dbReference type="Proteomes" id="UP001139955">
    <property type="component" value="Unassembled WGS sequence"/>
</dbReference>
<evidence type="ECO:0000313" key="2">
    <source>
        <dbReference type="EMBL" id="MCU7247277.1"/>
    </source>
</evidence>
<proteinExistence type="predicted"/>